<proteinExistence type="predicted"/>
<protein>
    <submittedName>
        <fullName evidence="1">Uncharacterized protein</fullName>
    </submittedName>
</protein>
<dbReference type="STRING" id="481448.Minf_2039"/>
<gene>
    <name evidence="1" type="ordered locus">Minf_2039</name>
</gene>
<evidence type="ECO:0000313" key="1">
    <source>
        <dbReference type="EMBL" id="ACD84093.1"/>
    </source>
</evidence>
<organism evidence="1 2">
    <name type="scientific">Methylacidiphilum infernorum (isolate V4)</name>
    <name type="common">Methylokorus infernorum (strain V4)</name>
    <dbReference type="NCBI Taxonomy" id="481448"/>
    <lineage>
        <taxon>Bacteria</taxon>
        <taxon>Pseudomonadati</taxon>
        <taxon>Verrucomicrobiota</taxon>
        <taxon>Methylacidiphilae</taxon>
        <taxon>Methylacidiphilales</taxon>
        <taxon>Methylacidiphilaceae</taxon>
        <taxon>Methylacidiphilum (ex Ratnadevi et al. 2023)</taxon>
    </lineage>
</organism>
<dbReference type="HOGENOM" id="CLU_3397398_0_0_0"/>
<sequence>MDGSKISKALLAFFPQKNYCWLVKRGGRNRR</sequence>
<dbReference type="EMBL" id="CP000975">
    <property type="protein sequence ID" value="ACD84093.1"/>
    <property type="molecule type" value="Genomic_DNA"/>
</dbReference>
<evidence type="ECO:0000313" key="2">
    <source>
        <dbReference type="Proteomes" id="UP000009149"/>
    </source>
</evidence>
<dbReference type="KEGG" id="min:Minf_2039"/>
<reference evidence="1 2" key="1">
    <citation type="journal article" date="2008" name="Biol. Direct">
        <title>Complete genome sequence of the extremely acidophilic methanotroph isolate V4, Methylacidiphilum infernorum, a representative of the bacterial phylum Verrucomicrobia.</title>
        <authorList>
            <person name="Hou S."/>
            <person name="Makarova K.S."/>
            <person name="Saw J.H."/>
            <person name="Senin P."/>
            <person name="Ly B.V."/>
            <person name="Zhou Z."/>
            <person name="Ren Y."/>
            <person name="Wang J."/>
            <person name="Galperin M.Y."/>
            <person name="Omelchenko M.V."/>
            <person name="Wolf Y.I."/>
            <person name="Yutin N."/>
            <person name="Koonin E.V."/>
            <person name="Stott M.B."/>
            <person name="Mountain B.W."/>
            <person name="Crowe M.A."/>
            <person name="Smirnova A.V."/>
            <person name="Dunfield P.F."/>
            <person name="Feng L."/>
            <person name="Wang L."/>
            <person name="Alam M."/>
        </authorList>
    </citation>
    <scope>NUCLEOTIDE SEQUENCE [LARGE SCALE GENOMIC DNA]</scope>
    <source>
        <strain evidence="2">Isolate V4</strain>
    </source>
</reference>
<accession>B3DZ01</accession>
<dbReference type="AlphaFoldDB" id="B3DZ01"/>
<dbReference type="Proteomes" id="UP000009149">
    <property type="component" value="Chromosome"/>
</dbReference>
<name>B3DZ01_METI4</name>